<comment type="caution">
    <text evidence="2">The sequence shown here is derived from an EMBL/GenBank/DDBJ whole genome shotgun (WGS) entry which is preliminary data.</text>
</comment>
<gene>
    <name evidence="2" type="ORF">SBOR_2996</name>
</gene>
<dbReference type="PANTHER" id="PTHR33112:SF10">
    <property type="entry name" value="TOL"/>
    <property type="match status" value="1"/>
</dbReference>
<dbReference type="Proteomes" id="UP000019487">
    <property type="component" value="Unassembled WGS sequence"/>
</dbReference>
<dbReference type="OrthoDB" id="8300194at2759"/>
<evidence type="ECO:0000259" key="1">
    <source>
        <dbReference type="Pfam" id="PF06985"/>
    </source>
</evidence>
<evidence type="ECO:0000313" key="3">
    <source>
        <dbReference type="Proteomes" id="UP000019487"/>
    </source>
</evidence>
<proteinExistence type="predicted"/>
<organism evidence="2 3">
    <name type="scientific">Sclerotinia borealis (strain F-4128)</name>
    <dbReference type="NCBI Taxonomy" id="1432307"/>
    <lineage>
        <taxon>Eukaryota</taxon>
        <taxon>Fungi</taxon>
        <taxon>Dikarya</taxon>
        <taxon>Ascomycota</taxon>
        <taxon>Pezizomycotina</taxon>
        <taxon>Leotiomycetes</taxon>
        <taxon>Helotiales</taxon>
        <taxon>Sclerotiniaceae</taxon>
        <taxon>Sclerotinia</taxon>
    </lineage>
</organism>
<dbReference type="PANTHER" id="PTHR33112">
    <property type="entry name" value="DOMAIN PROTEIN, PUTATIVE-RELATED"/>
    <property type="match status" value="1"/>
</dbReference>
<keyword evidence="3" id="KW-1185">Reference proteome</keyword>
<accession>W9CPR6</accession>
<feature type="domain" description="Heterokaryon incompatibility" evidence="1">
    <location>
        <begin position="63"/>
        <end position="214"/>
    </location>
</feature>
<sequence length="526" mass="59576">MGGRCCSGHKFCLRSGNHTFWPSRILDVMPDLLHGESVTIVLRERSDFHANVEAAMQGPRDRYGTLSHRWGLIHLIMTTKSTIECHKRGIKLDELPKTFKDTISIFRSLHIRYVWIDSLCIVQDDVQDWQRESAQMAAVYSNSYLNIAVTAAADSNEGCFYLRTVKHGTSAAEPRSIPIVGTIHQRYNTGNTQDSASSDTEAMPLLSRAWVFQERQLAPRTVHFHPSELIMECNSAFRCECADLENVHDMSRYNLAGLSSVDISNVHNRWFYLVQEYSTLNLTRSSGRLVALMGVAKTFHDRLSCQYVAGIWTSDIARGLLWHVRKPVRAIWDRKSKGIVHRLPDALSFAPTWSWAFLILDQAGTSINFTALKDPTLKQHKLFKYVATNIPESITDFFSTTEPPFLMVRGLLTMAKIYHRRKQGPLGKDATLEFTVQGRSKKVKLGFDLDVTDRRSTGVRSGIMVYCLLIGTAEQRYVDNSIRIPWLLILVCALKSNGDYERLGICDGPTGTRIFENAPEKTLKLV</sequence>
<name>W9CPR6_SCLBF</name>
<dbReference type="EMBL" id="AYSA01000131">
    <property type="protein sequence ID" value="ESZ96629.1"/>
    <property type="molecule type" value="Genomic_DNA"/>
</dbReference>
<protein>
    <recommendedName>
        <fullName evidence="1">Heterokaryon incompatibility domain-containing protein</fullName>
    </recommendedName>
</protein>
<reference evidence="2 3" key="1">
    <citation type="journal article" date="2014" name="Genome Announc.">
        <title>Draft genome sequence of Sclerotinia borealis, a psychrophilic plant pathogenic fungus.</title>
        <authorList>
            <person name="Mardanov A.V."/>
            <person name="Beletsky A.V."/>
            <person name="Kadnikov V.V."/>
            <person name="Ignatov A.N."/>
            <person name="Ravin N.V."/>
        </authorList>
    </citation>
    <scope>NUCLEOTIDE SEQUENCE [LARGE SCALE GENOMIC DNA]</scope>
    <source>
        <strain evidence="3">F-4157</strain>
    </source>
</reference>
<dbReference type="HOGENOM" id="CLU_002639_3_1_1"/>
<dbReference type="InterPro" id="IPR010730">
    <property type="entry name" value="HET"/>
</dbReference>
<dbReference type="AlphaFoldDB" id="W9CPR6"/>
<dbReference type="Pfam" id="PF06985">
    <property type="entry name" value="HET"/>
    <property type="match status" value="1"/>
</dbReference>
<dbReference type="STRING" id="1432307.W9CPR6"/>
<evidence type="ECO:0000313" key="2">
    <source>
        <dbReference type="EMBL" id="ESZ96629.1"/>
    </source>
</evidence>